<dbReference type="SUPFAM" id="SSF110849">
    <property type="entry name" value="ParB/Sulfiredoxin"/>
    <property type="match status" value="1"/>
</dbReference>
<keyword evidence="4" id="KW-1185">Reference proteome</keyword>
<dbReference type="PANTHER" id="PTHR33375">
    <property type="entry name" value="CHROMOSOME-PARTITIONING PROTEIN PARB-RELATED"/>
    <property type="match status" value="1"/>
</dbReference>
<dbReference type="InterPro" id="IPR050336">
    <property type="entry name" value="Chromosome_partition/occlusion"/>
</dbReference>
<name>A0A7W3W5B5_9PSEU</name>
<dbReference type="GO" id="GO:0007059">
    <property type="term" value="P:chromosome segregation"/>
    <property type="evidence" value="ECO:0007669"/>
    <property type="project" value="TreeGrafter"/>
</dbReference>
<sequence>MSEAEARPAGASAARDSEGHSRASVIVQVPIDLLVLDASPRLCGEDEGHVHLLAESISALPPIVVHRATMRVIDGAHRVRAARLSGRRTIAAEYFDGDDHEAFVLSVQANIAHGLPLTTADRKAAAERIVDSYPSWSDRAIAKVTGLSPKTVGALRPRPGVDDAAPSTRIGLDGRVRPVDHRTSRRRAAEYMAGHPGATADDLMRVSGLSRRTVRKVLSEQATGDEARAQPLSSVPIDDHRSADARELTCVLRRDPSLRFSESGRAFLRMLGAAALWDENAERMIDELPPHCIGTLAEAVRNCARTVRNIAEKLEAREKEGASRKAATE</sequence>
<accession>A0A7W3W5B5</accession>
<proteinExistence type="predicted"/>
<gene>
    <name evidence="3" type="ORF">H4281_36425</name>
</gene>
<protein>
    <submittedName>
        <fullName evidence="3">ParB N-terminal domain-containing protein</fullName>
    </submittedName>
</protein>
<dbReference type="InterPro" id="IPR003115">
    <property type="entry name" value="ParB_N"/>
</dbReference>
<dbReference type="EMBL" id="JACGZW010000015">
    <property type="protein sequence ID" value="MBB1158662.1"/>
    <property type="molecule type" value="Genomic_DNA"/>
</dbReference>
<evidence type="ECO:0000256" key="1">
    <source>
        <dbReference type="SAM" id="MobiDB-lite"/>
    </source>
</evidence>
<dbReference type="GO" id="GO:0005694">
    <property type="term" value="C:chromosome"/>
    <property type="evidence" value="ECO:0007669"/>
    <property type="project" value="TreeGrafter"/>
</dbReference>
<dbReference type="Gene3D" id="3.90.1530.10">
    <property type="entry name" value="Conserved hypothetical protein from pyrococcus furiosus pfu- 392566-001, ParB domain"/>
    <property type="match status" value="1"/>
</dbReference>
<dbReference type="SMART" id="SM00470">
    <property type="entry name" value="ParB"/>
    <property type="match status" value="1"/>
</dbReference>
<dbReference type="Proteomes" id="UP000526734">
    <property type="component" value="Unassembled WGS sequence"/>
</dbReference>
<reference evidence="3 4" key="1">
    <citation type="submission" date="2020-08" db="EMBL/GenBank/DDBJ databases">
        <title>Amycolatopsis sp. nov. DR6-1 isolated from Dendrobium heterocarpum.</title>
        <authorList>
            <person name="Tedsree N."/>
            <person name="Kuncharoen N."/>
            <person name="Likhitwitayawuid K."/>
            <person name="Tanasupawat S."/>
        </authorList>
    </citation>
    <scope>NUCLEOTIDE SEQUENCE [LARGE SCALE GENOMIC DNA]</scope>
    <source>
        <strain evidence="3 4">DR6-1</strain>
    </source>
</reference>
<organism evidence="3 4">
    <name type="scientific">Amycolatopsis dendrobii</name>
    <dbReference type="NCBI Taxonomy" id="2760662"/>
    <lineage>
        <taxon>Bacteria</taxon>
        <taxon>Bacillati</taxon>
        <taxon>Actinomycetota</taxon>
        <taxon>Actinomycetes</taxon>
        <taxon>Pseudonocardiales</taxon>
        <taxon>Pseudonocardiaceae</taxon>
        <taxon>Amycolatopsis</taxon>
    </lineage>
</organism>
<evidence type="ECO:0000313" key="3">
    <source>
        <dbReference type="EMBL" id="MBB1158662.1"/>
    </source>
</evidence>
<evidence type="ECO:0000313" key="4">
    <source>
        <dbReference type="Proteomes" id="UP000526734"/>
    </source>
</evidence>
<comment type="caution">
    <text evidence="3">The sequence shown here is derived from an EMBL/GenBank/DDBJ whole genome shotgun (WGS) entry which is preliminary data.</text>
</comment>
<dbReference type="AlphaFoldDB" id="A0A7W3W5B5"/>
<dbReference type="RefSeq" id="WP_158691503.1">
    <property type="nucleotide sequence ID" value="NZ_JACGZW010000015.1"/>
</dbReference>
<dbReference type="InterPro" id="IPR036086">
    <property type="entry name" value="ParB/Sulfiredoxin_sf"/>
</dbReference>
<feature type="region of interest" description="Disordered" evidence="1">
    <location>
        <begin position="153"/>
        <end position="174"/>
    </location>
</feature>
<feature type="domain" description="ParB-like N-terminal" evidence="2">
    <location>
        <begin position="27"/>
        <end position="111"/>
    </location>
</feature>
<evidence type="ECO:0000259" key="2">
    <source>
        <dbReference type="SMART" id="SM00470"/>
    </source>
</evidence>
<dbReference type="PANTHER" id="PTHR33375:SF1">
    <property type="entry name" value="CHROMOSOME-PARTITIONING PROTEIN PARB-RELATED"/>
    <property type="match status" value="1"/>
</dbReference>